<protein>
    <recommendedName>
        <fullName evidence="4">Flagellum-specific ATP synthase</fullName>
        <ecNumber evidence="3">7.1.2.2</ecNumber>
    </recommendedName>
</protein>
<evidence type="ECO:0000256" key="14">
    <source>
        <dbReference type="ARBA" id="ARBA00023225"/>
    </source>
</evidence>
<dbReference type="GO" id="GO:0044781">
    <property type="term" value="P:bacterial-type flagellum organization"/>
    <property type="evidence" value="ECO:0007669"/>
    <property type="project" value="UniProtKB-KW"/>
</dbReference>
<keyword evidence="10" id="KW-0067">ATP-binding</keyword>
<dbReference type="InterPro" id="IPR003593">
    <property type="entry name" value="AAA+_ATPase"/>
</dbReference>
<evidence type="ECO:0000256" key="12">
    <source>
        <dbReference type="ARBA" id="ARBA00022967"/>
    </source>
</evidence>
<dbReference type="STRING" id="290338.CKO_02894"/>
<comment type="subcellular location">
    <subcellularLocation>
        <location evidence="1">Cytoplasm</location>
    </subcellularLocation>
</comment>
<keyword evidence="11" id="KW-0653">Protein transport</keyword>
<evidence type="ECO:0000256" key="2">
    <source>
        <dbReference type="ARBA" id="ARBA00008936"/>
    </source>
</evidence>
<dbReference type="InterPro" id="IPR020003">
    <property type="entry name" value="ATPase_a/bsu_AS"/>
</dbReference>
<dbReference type="GO" id="GO:0005737">
    <property type="term" value="C:cytoplasm"/>
    <property type="evidence" value="ECO:0007669"/>
    <property type="project" value="UniProtKB-SubCell"/>
</dbReference>
<dbReference type="CDD" id="cd18117">
    <property type="entry name" value="ATP-synt_flagellum-secretory_path_III_N"/>
    <property type="match status" value="1"/>
</dbReference>
<evidence type="ECO:0000256" key="7">
    <source>
        <dbReference type="ARBA" id="ARBA00022741"/>
    </source>
</evidence>
<keyword evidence="6" id="KW-0963">Cytoplasm</keyword>
<keyword evidence="5" id="KW-0813">Transport</keyword>
<name>A8AKI7_CITK8</name>
<dbReference type="SMART" id="SM00382">
    <property type="entry name" value="AAA"/>
    <property type="match status" value="1"/>
</dbReference>
<accession>A8AKI7</accession>
<comment type="catalytic activity">
    <reaction evidence="16">
        <text>ATP + H2O + cellular proteinSide 1 = ADP + phosphate + cellular proteinSide 2.</text>
        <dbReference type="EC" id="7.4.2.8"/>
    </reaction>
</comment>
<dbReference type="Pfam" id="PF18269">
    <property type="entry name" value="T3SS_ATPase_C"/>
    <property type="match status" value="1"/>
</dbReference>
<evidence type="ECO:0000256" key="13">
    <source>
        <dbReference type="ARBA" id="ARBA00023065"/>
    </source>
</evidence>
<dbReference type="CDD" id="cd01136">
    <property type="entry name" value="ATPase_flagellum-secretory_path_III"/>
    <property type="match status" value="1"/>
</dbReference>
<gene>
    <name evidence="19" type="ordered locus">CKO_02894</name>
</gene>
<evidence type="ECO:0000256" key="3">
    <source>
        <dbReference type="ARBA" id="ARBA00012473"/>
    </source>
</evidence>
<dbReference type="AlphaFoldDB" id="A8AKI7"/>
<dbReference type="GO" id="GO:0030254">
    <property type="term" value="P:protein secretion by the type III secretion system"/>
    <property type="evidence" value="ECO:0007669"/>
    <property type="project" value="InterPro"/>
</dbReference>
<dbReference type="PANTHER" id="PTHR15184:SF81">
    <property type="entry name" value="FLAGELLUM-SPECIFIC ATP SYNTHASE"/>
    <property type="match status" value="1"/>
</dbReference>
<evidence type="ECO:0000256" key="6">
    <source>
        <dbReference type="ARBA" id="ARBA00022490"/>
    </source>
</evidence>
<evidence type="ECO:0000256" key="9">
    <source>
        <dbReference type="ARBA" id="ARBA00022795"/>
    </source>
</evidence>
<dbReference type="InterPro" id="IPR000194">
    <property type="entry name" value="ATPase_F1/V1/A1_a/bsu_nucl-bd"/>
</dbReference>
<dbReference type="Gene3D" id="3.40.50.12240">
    <property type="match status" value="1"/>
</dbReference>
<reference evidence="19 20" key="1">
    <citation type="submission" date="2007-08" db="EMBL/GenBank/DDBJ databases">
        <authorList>
            <consortium name="The Citrobacter koseri Genome Sequencing Project"/>
            <person name="McClelland M."/>
            <person name="Sanderson E.K."/>
            <person name="Porwollik S."/>
            <person name="Spieth J."/>
            <person name="Clifton W.S."/>
            <person name="Latreille P."/>
            <person name="Courtney L."/>
            <person name="Wang C."/>
            <person name="Pepin K."/>
            <person name="Bhonagiri V."/>
            <person name="Nash W."/>
            <person name="Johnson M."/>
            <person name="Thiruvilangam P."/>
            <person name="Wilson R."/>
        </authorList>
    </citation>
    <scope>NUCLEOTIDE SEQUENCE [LARGE SCALE GENOMIC DNA]</scope>
    <source>
        <strain evidence="20">ATCC BAA-895 / CDC 4225-83 / SGSC4696</strain>
    </source>
</reference>
<evidence type="ECO:0000259" key="18">
    <source>
        <dbReference type="SMART" id="SM00382"/>
    </source>
</evidence>
<dbReference type="SUPFAM" id="SSF52540">
    <property type="entry name" value="P-loop containing nucleoside triphosphate hydrolases"/>
    <property type="match status" value="1"/>
</dbReference>
<dbReference type="PROSITE" id="PS00152">
    <property type="entry name" value="ATPASE_ALPHA_BETA"/>
    <property type="match status" value="1"/>
</dbReference>
<dbReference type="GO" id="GO:0008564">
    <property type="term" value="F:protein-exporting ATPase activity"/>
    <property type="evidence" value="ECO:0007669"/>
    <property type="project" value="UniProtKB-EC"/>
</dbReference>
<dbReference type="Proteomes" id="UP000008148">
    <property type="component" value="Chromosome"/>
</dbReference>
<dbReference type="InterPro" id="IPR040627">
    <property type="entry name" value="T3SS_ATPase_C"/>
</dbReference>
<evidence type="ECO:0000256" key="10">
    <source>
        <dbReference type="ARBA" id="ARBA00022840"/>
    </source>
</evidence>
<keyword evidence="15" id="KW-0066">ATP synthesis</keyword>
<dbReference type="OrthoDB" id="9148544at2"/>
<evidence type="ECO:0000313" key="19">
    <source>
        <dbReference type="EMBL" id="ABV14000.1"/>
    </source>
</evidence>
<keyword evidence="13" id="KW-0406">Ion transport</keyword>
<organism evidence="19 20">
    <name type="scientific">Citrobacter koseri (strain ATCC BAA-895 / CDC 4225-83 / SGSC4696)</name>
    <dbReference type="NCBI Taxonomy" id="290338"/>
    <lineage>
        <taxon>Bacteria</taxon>
        <taxon>Pseudomonadati</taxon>
        <taxon>Pseudomonadota</taxon>
        <taxon>Gammaproteobacteria</taxon>
        <taxon>Enterobacterales</taxon>
        <taxon>Enterobacteriaceae</taxon>
        <taxon>Citrobacter</taxon>
    </lineage>
</organism>
<comment type="similarity">
    <text evidence="2">Belongs to the ATPase alpha/beta chains family.</text>
</comment>
<dbReference type="GeneID" id="45136718"/>
<dbReference type="InterPro" id="IPR005714">
    <property type="entry name" value="ATPase_T3SS_FliI/YscN"/>
</dbReference>
<keyword evidence="8" id="KW-0375">Hydrogen ion transport</keyword>
<sequence length="439" mass="47071">MSSLDFEEALRSIEQIDLARVAGRLVRVNGILLECVGCRLAVGQMCHVESVDQEMMDAQVVGFDRDVTYLMPFKHPSGLIAGARVFPAGKTEGVMIGDQWLGRVVNGLGEPLDNKGKLGGDTLLAQQLPQVHPLKRQPVHAPLDVGVRAINGLLTIGKGQRVGLMAGSGVGKSVLLGMITRYTRAEVVVVGLIGERGREVKEFIENALQAEGLAKSVIVAAPADESPLMRIKATELCHTIASYYRDKGKDVLLLVDSLTRYAMAQREIALSLGEPPATKGYPPSAFGMIPRLVESAGNSESEGSMTAIYTVLAEGDDQQDPIVDCARAVLDGHIVLSRHLAEAGHYPAIDVGQSISRCMSQVTEREHQLAARTLKQLYAEYQSIKPLIPLGGYVAGADPLADRAVRLSPAINQFLQQEVQDAALLEPTISDLCALAQAG</sequence>
<dbReference type="NCBIfam" id="TIGR01026">
    <property type="entry name" value="fliI_yscN"/>
    <property type="match status" value="1"/>
</dbReference>
<dbReference type="InterPro" id="IPR027417">
    <property type="entry name" value="P-loop_NTPase"/>
</dbReference>
<keyword evidence="14" id="KW-1006">Bacterial flagellum protein export</keyword>
<feature type="domain" description="AAA+ ATPase" evidence="18">
    <location>
        <begin position="158"/>
        <end position="340"/>
    </location>
</feature>
<dbReference type="FunFam" id="3.40.50.12240:FF:000002">
    <property type="entry name" value="Flagellum-specific ATP synthase FliI"/>
    <property type="match status" value="1"/>
</dbReference>
<dbReference type="Pfam" id="PF00006">
    <property type="entry name" value="ATP-synt_ab"/>
    <property type="match status" value="1"/>
</dbReference>
<dbReference type="EC" id="7.1.2.2" evidence="3"/>
<keyword evidence="12" id="KW-1278">Translocase</keyword>
<dbReference type="PANTHER" id="PTHR15184">
    <property type="entry name" value="ATP SYNTHASE"/>
    <property type="match status" value="1"/>
</dbReference>
<evidence type="ECO:0000313" key="20">
    <source>
        <dbReference type="Proteomes" id="UP000008148"/>
    </source>
</evidence>
<keyword evidence="7" id="KW-0547">Nucleotide-binding</keyword>
<evidence type="ECO:0000256" key="16">
    <source>
        <dbReference type="ARBA" id="ARBA00034006"/>
    </source>
</evidence>
<dbReference type="InterPro" id="IPR050053">
    <property type="entry name" value="ATPase_alpha/beta_chains"/>
</dbReference>
<dbReference type="NCBIfam" id="NF005535">
    <property type="entry name" value="PRK07196.1"/>
    <property type="match status" value="1"/>
</dbReference>
<evidence type="ECO:0000256" key="5">
    <source>
        <dbReference type="ARBA" id="ARBA00022448"/>
    </source>
</evidence>
<dbReference type="GO" id="GO:0046933">
    <property type="term" value="F:proton-transporting ATP synthase activity, rotational mechanism"/>
    <property type="evidence" value="ECO:0007669"/>
    <property type="project" value="TreeGrafter"/>
</dbReference>
<dbReference type="KEGG" id="cko:CKO_02894"/>
<dbReference type="GO" id="GO:0016887">
    <property type="term" value="F:ATP hydrolysis activity"/>
    <property type="evidence" value="ECO:0007669"/>
    <property type="project" value="InterPro"/>
</dbReference>
<evidence type="ECO:0000256" key="1">
    <source>
        <dbReference type="ARBA" id="ARBA00004496"/>
    </source>
</evidence>
<dbReference type="GO" id="GO:0030257">
    <property type="term" value="C:type III protein secretion system complex"/>
    <property type="evidence" value="ECO:0007669"/>
    <property type="project" value="InterPro"/>
</dbReference>
<evidence type="ECO:0000256" key="17">
    <source>
        <dbReference type="ARBA" id="ARBA00037170"/>
    </source>
</evidence>
<keyword evidence="9" id="KW-1005">Bacterial flagellum biogenesis</keyword>
<dbReference type="HOGENOM" id="CLU_022398_5_1_6"/>
<dbReference type="EMBL" id="CP000822">
    <property type="protein sequence ID" value="ABV14000.1"/>
    <property type="molecule type" value="Genomic_DNA"/>
</dbReference>
<evidence type="ECO:0000256" key="8">
    <source>
        <dbReference type="ARBA" id="ARBA00022781"/>
    </source>
</evidence>
<comment type="function">
    <text evidence="17">Probable catalytic subunit of a protein translocase for flagellum-specific export, or a proton translocase involved in local circuits at the flagellum. May be involved in a specialized protein export pathway that proceeds without signal peptide cleavage.</text>
</comment>
<dbReference type="GO" id="GO:0005524">
    <property type="term" value="F:ATP binding"/>
    <property type="evidence" value="ECO:0007669"/>
    <property type="project" value="UniProtKB-KW"/>
</dbReference>
<dbReference type="RefSeq" id="WP_012133713.1">
    <property type="nucleotide sequence ID" value="NC_009792.1"/>
</dbReference>
<evidence type="ECO:0000256" key="15">
    <source>
        <dbReference type="ARBA" id="ARBA00023310"/>
    </source>
</evidence>
<evidence type="ECO:0000256" key="4">
    <source>
        <dbReference type="ARBA" id="ARBA00020580"/>
    </source>
</evidence>
<evidence type="ECO:0000256" key="11">
    <source>
        <dbReference type="ARBA" id="ARBA00022927"/>
    </source>
</evidence>
<keyword evidence="20" id="KW-1185">Reference proteome</keyword>
<proteinExistence type="inferred from homology"/>